<proteinExistence type="predicted"/>
<dbReference type="AlphaFoldDB" id="A0A9P6RCU7"/>
<dbReference type="EMBL" id="JAAAIN010000431">
    <property type="protein sequence ID" value="KAG0314605.1"/>
    <property type="molecule type" value="Genomic_DNA"/>
</dbReference>
<accession>A0A9P6RCU7</accession>
<evidence type="ECO:0000313" key="1">
    <source>
        <dbReference type="EMBL" id="KAG0314605.1"/>
    </source>
</evidence>
<organism evidence="1 2">
    <name type="scientific">Linnemannia gamsii</name>
    <dbReference type="NCBI Taxonomy" id="64522"/>
    <lineage>
        <taxon>Eukaryota</taxon>
        <taxon>Fungi</taxon>
        <taxon>Fungi incertae sedis</taxon>
        <taxon>Mucoromycota</taxon>
        <taxon>Mortierellomycotina</taxon>
        <taxon>Mortierellomycetes</taxon>
        <taxon>Mortierellales</taxon>
        <taxon>Mortierellaceae</taxon>
        <taxon>Linnemannia</taxon>
    </lineage>
</organism>
<gene>
    <name evidence="1" type="ORF">BGZ97_009129</name>
</gene>
<reference evidence="1" key="1">
    <citation type="journal article" date="2020" name="Fungal Divers.">
        <title>Resolving the Mortierellaceae phylogeny through synthesis of multi-gene phylogenetics and phylogenomics.</title>
        <authorList>
            <person name="Vandepol N."/>
            <person name="Liber J."/>
            <person name="Desiro A."/>
            <person name="Na H."/>
            <person name="Kennedy M."/>
            <person name="Barry K."/>
            <person name="Grigoriev I.V."/>
            <person name="Miller A.N."/>
            <person name="O'Donnell K."/>
            <person name="Stajich J.E."/>
            <person name="Bonito G."/>
        </authorList>
    </citation>
    <scope>NUCLEOTIDE SEQUENCE</scope>
    <source>
        <strain evidence="1">NVP60</strain>
    </source>
</reference>
<protein>
    <submittedName>
        <fullName evidence="1">Uncharacterized protein</fullName>
    </submittedName>
</protein>
<sequence length="116" mass="13203">MSLPRVVTFVSPDPTHATISWEYDVRGQVTLRALVKKDLYNENIFNWTCNIVRCPPGAIVHYRVEAILPKEEGFQTLMSRTVSTNNRWKSTVVATIAVELHEDDLARDHLPAQLSI</sequence>
<keyword evidence="2" id="KW-1185">Reference proteome</keyword>
<dbReference type="Proteomes" id="UP000823405">
    <property type="component" value="Unassembled WGS sequence"/>
</dbReference>
<dbReference type="OrthoDB" id="10418009at2759"/>
<name>A0A9P6RCU7_9FUNG</name>
<evidence type="ECO:0000313" key="2">
    <source>
        <dbReference type="Proteomes" id="UP000823405"/>
    </source>
</evidence>
<comment type="caution">
    <text evidence="1">The sequence shown here is derived from an EMBL/GenBank/DDBJ whole genome shotgun (WGS) entry which is preliminary data.</text>
</comment>